<evidence type="ECO:0000256" key="2">
    <source>
        <dbReference type="SAM" id="SignalP"/>
    </source>
</evidence>
<dbReference type="GO" id="GO:0098046">
    <property type="term" value="C:type V protein secretion system complex"/>
    <property type="evidence" value="ECO:0007669"/>
    <property type="project" value="TreeGrafter"/>
</dbReference>
<dbReference type="AlphaFoldDB" id="A0AAU7E8L7"/>
<dbReference type="RefSeq" id="WP_348518782.1">
    <property type="nucleotide sequence ID" value="NZ_CP155620.1"/>
</dbReference>
<feature type="compositionally biased region" description="Low complexity" evidence="1">
    <location>
        <begin position="59"/>
        <end position="70"/>
    </location>
</feature>
<organism evidence="4">
    <name type="scientific">Campylobacter sp. CCS1377</name>
    <dbReference type="NCBI Taxonomy" id="3158229"/>
    <lineage>
        <taxon>Bacteria</taxon>
        <taxon>Pseudomonadati</taxon>
        <taxon>Campylobacterota</taxon>
        <taxon>Epsilonproteobacteria</taxon>
        <taxon>Campylobacterales</taxon>
        <taxon>Campylobacteraceae</taxon>
        <taxon>Campylobacter</taxon>
    </lineage>
</organism>
<dbReference type="EMBL" id="CP155620">
    <property type="protein sequence ID" value="XBJ29566.1"/>
    <property type="molecule type" value="Genomic_DNA"/>
</dbReference>
<accession>A0AAU7E8L7</accession>
<evidence type="ECO:0000313" key="4">
    <source>
        <dbReference type="EMBL" id="XBJ29566.1"/>
    </source>
</evidence>
<feature type="signal peptide" evidence="2">
    <location>
        <begin position="1"/>
        <end position="19"/>
    </location>
</feature>
<dbReference type="PANTHER" id="PTHR34597">
    <property type="entry name" value="SLR1661 PROTEIN"/>
    <property type="match status" value="1"/>
</dbReference>
<dbReference type="InterPro" id="IPR051544">
    <property type="entry name" value="TPS_OM_transporter"/>
</dbReference>
<dbReference type="Pfam" id="PF03865">
    <property type="entry name" value="ShlB"/>
    <property type="match status" value="1"/>
</dbReference>
<evidence type="ECO:0000256" key="1">
    <source>
        <dbReference type="SAM" id="MobiDB-lite"/>
    </source>
</evidence>
<protein>
    <submittedName>
        <fullName evidence="4">ShlB/FhaC/HecB family hemolysin secretion/activation protein</fullName>
    </submittedName>
</protein>
<dbReference type="Gene3D" id="2.40.160.50">
    <property type="entry name" value="membrane protein fhac: a member of the omp85/tpsb transporter family"/>
    <property type="match status" value="1"/>
</dbReference>
<dbReference type="GO" id="GO:0008320">
    <property type="term" value="F:protein transmembrane transporter activity"/>
    <property type="evidence" value="ECO:0007669"/>
    <property type="project" value="TreeGrafter"/>
</dbReference>
<name>A0AAU7E8L7_9BACT</name>
<dbReference type="InterPro" id="IPR005565">
    <property type="entry name" value="Hemolysn_activator_HlyB_C"/>
</dbReference>
<feature type="region of interest" description="Disordered" evidence="1">
    <location>
        <begin position="52"/>
        <end position="88"/>
    </location>
</feature>
<reference evidence="4" key="1">
    <citation type="submission" date="2024-05" db="EMBL/GenBank/DDBJ databases">
        <title>Campylobacter coli isolated from environmental waters in Slovenia.</title>
        <authorList>
            <person name="Zautner A.E."/>
            <person name="Bunk B."/>
            <person name="Riedel T."/>
            <person name="Sproeer C."/>
        </authorList>
    </citation>
    <scope>NUCLEOTIDE SEQUENCE</scope>
    <source>
        <strain evidence="4">CCS1377</strain>
    </source>
</reference>
<dbReference type="PANTHER" id="PTHR34597:SF1">
    <property type="entry name" value="HEME_HEMOPEXIN TRANSPORTER PROTEIN HUXB"/>
    <property type="match status" value="1"/>
</dbReference>
<sequence length="586" mass="65967">MKKLLIIPILLGNCLFAQASQEQSEMDISKFVANANDYSIDREYSDMIENSPYKNVPQNKNLNNTLKTKNAPIKNQENNQTKTPSSQNQKPIITKYKFHIDNEGETFESLKVSEEELQELLIDFRTKKFEIKDLQDISNIISYFFQINGYPSATAYVPQQELTDSIQVNIALGVLGKYIINNQTGTRDYAIESKLNQKLKGKIITIKTIEDSVYRVNEMYGVEALAALQAGENYGETDIVINVEQTQKVSAMVYGDNYGSQGAGIYRGGINVTFNNVARQGDSGSVFLQRSDEQQTNYGISYTTFYGNFKVTTGYSQGSYALGGELEDMGISGTSKDLTVNVSYPVFLTTTASLYLTSGFAYRDLKDYMMIWGFWPNDTFKHSFAYKFGIEGTYNGLSNNNFSYSAIITHGTVIGDNDNVRYANQQQRFLGQFAKLNVNINNSYFFHPLLTHVATISYQQVINGAKLDSSETMSLGGPYGVRAYRNGEADRDNAIIGNFGLRFTSPIPNFYITPFYDIGYAWFNKHAYGDDLFMDAFGLELLYIKPGSFYAKLDAARALHTYEDKDLGVKDGKPRARIYFSAGKYF</sequence>
<feature type="chain" id="PRO_5043817666" evidence="2">
    <location>
        <begin position="20"/>
        <end position="586"/>
    </location>
</feature>
<keyword evidence="2" id="KW-0732">Signal</keyword>
<feature type="compositionally biased region" description="Polar residues" evidence="1">
    <location>
        <begin position="73"/>
        <end position="88"/>
    </location>
</feature>
<proteinExistence type="predicted"/>
<dbReference type="Gene3D" id="3.10.20.310">
    <property type="entry name" value="membrane protein fhac"/>
    <property type="match status" value="1"/>
</dbReference>
<feature type="domain" description="Haemolysin activator HlyB C-terminal" evidence="3">
    <location>
        <begin position="235"/>
        <end position="540"/>
    </location>
</feature>
<gene>
    <name evidence="4" type="ORF">AAH949_01660</name>
</gene>
<evidence type="ECO:0000259" key="3">
    <source>
        <dbReference type="Pfam" id="PF03865"/>
    </source>
</evidence>
<dbReference type="GO" id="GO:0046819">
    <property type="term" value="P:protein secretion by the type V secretion system"/>
    <property type="evidence" value="ECO:0007669"/>
    <property type="project" value="TreeGrafter"/>
</dbReference>